<dbReference type="InterPro" id="IPR002510">
    <property type="entry name" value="Metalloprtase-TldD/E_N"/>
</dbReference>
<reference evidence="4" key="1">
    <citation type="submission" date="2018-06" db="EMBL/GenBank/DDBJ databases">
        <authorList>
            <person name="Zhirakovskaya E."/>
        </authorList>
    </citation>
    <scope>NUCLEOTIDE SEQUENCE</scope>
</reference>
<dbReference type="InterPro" id="IPR047657">
    <property type="entry name" value="PmbA"/>
</dbReference>
<dbReference type="Pfam" id="PF19289">
    <property type="entry name" value="PmbA_TldD_3rd"/>
    <property type="match status" value="1"/>
</dbReference>
<dbReference type="EMBL" id="UOFZ01000109">
    <property type="protein sequence ID" value="VAX13292.1"/>
    <property type="molecule type" value="Genomic_DNA"/>
</dbReference>
<dbReference type="InterPro" id="IPR045570">
    <property type="entry name" value="Metalloprtase-TldD/E_cen_dom"/>
</dbReference>
<proteinExistence type="predicted"/>
<dbReference type="PANTHER" id="PTHR43421">
    <property type="entry name" value="METALLOPROTEASE PMBA"/>
    <property type="match status" value="1"/>
</dbReference>
<feature type="domain" description="Metalloprotease TldD/E central" evidence="3">
    <location>
        <begin position="138"/>
        <end position="244"/>
    </location>
</feature>
<dbReference type="GO" id="GO:0006508">
    <property type="term" value="P:proteolysis"/>
    <property type="evidence" value="ECO:0007669"/>
    <property type="project" value="InterPro"/>
</dbReference>
<dbReference type="NCBIfam" id="NF008268">
    <property type="entry name" value="PRK11040.1"/>
    <property type="match status" value="1"/>
</dbReference>
<sequence>MRNNTGMPPPSIAVNSKANEQFDSAQLSQIVDDMIAEARRLGASASEAGVSIEAGLSVNVRLGEVETIEHNRDKGLGITVYFGQRKGSASTSDFSSQAILESVKAACDIARYTEADEYAGLADQELMATEIPDLDLYHHWDLSAEQAIEIAKECEDAARSFDSRISNSEGASVSSHDGFRVYGNSHGFIGMYPSSRHSLSVAVIGEQDNNMQRDSWYTVSRVPEKLLAAEEVGKLAAQHTVARLDAKKISTCQVPVLFDAEVARGLLGHFVRAINGSAQYRKSSFLLDHLGKPVFPSHVRIDERPHLIAALGSAPFDSEGLATHDRDLLAAGELQSYVLDSYSARRLGMQSTGNAGGTHNVFISHDDLDQTQLLKKMDRGILVTEVMGQGVNIVTGDYSRGASGFWVENGEIQYPIEEFTLASRLQDMYMNLLAVGNDLDTRGNLCTGSWLIEQMTVAGE</sequence>
<name>A0A3B1BB48_9ZZZZ</name>
<gene>
    <name evidence="4" type="ORF">MNBD_GAMMA24-1584</name>
</gene>
<dbReference type="PANTHER" id="PTHR43421:SF1">
    <property type="entry name" value="METALLOPROTEASE PMBA"/>
    <property type="match status" value="1"/>
</dbReference>
<dbReference type="InterPro" id="IPR036059">
    <property type="entry name" value="TldD/PmbA_sf"/>
</dbReference>
<dbReference type="GO" id="GO:0008237">
    <property type="term" value="F:metallopeptidase activity"/>
    <property type="evidence" value="ECO:0007669"/>
    <property type="project" value="InterPro"/>
</dbReference>
<dbReference type="InterPro" id="IPR035068">
    <property type="entry name" value="TldD/PmbA_N"/>
</dbReference>
<dbReference type="InterPro" id="IPR045569">
    <property type="entry name" value="Metalloprtase-TldD/E_C"/>
</dbReference>
<evidence type="ECO:0000313" key="4">
    <source>
        <dbReference type="EMBL" id="VAX13292.1"/>
    </source>
</evidence>
<evidence type="ECO:0000259" key="3">
    <source>
        <dbReference type="Pfam" id="PF19290"/>
    </source>
</evidence>
<evidence type="ECO:0000259" key="1">
    <source>
        <dbReference type="Pfam" id="PF01523"/>
    </source>
</evidence>
<feature type="domain" description="Metalloprotease TldD/E C-terminal" evidence="2">
    <location>
        <begin position="251"/>
        <end position="459"/>
    </location>
</feature>
<dbReference type="Gene3D" id="3.30.2290.10">
    <property type="entry name" value="PmbA/TldD superfamily"/>
    <property type="match status" value="1"/>
</dbReference>
<protein>
    <submittedName>
        <fullName evidence="4">TldE protein, part of TldE/TldD proteolytic complex</fullName>
    </submittedName>
</protein>
<feature type="domain" description="Metalloprotease TldD/E N-terminal" evidence="1">
    <location>
        <begin position="53"/>
        <end position="110"/>
    </location>
</feature>
<dbReference type="GO" id="GO:0005829">
    <property type="term" value="C:cytosol"/>
    <property type="evidence" value="ECO:0007669"/>
    <property type="project" value="TreeGrafter"/>
</dbReference>
<dbReference type="SUPFAM" id="SSF111283">
    <property type="entry name" value="Putative modulator of DNA gyrase, PmbA/TldD"/>
    <property type="match status" value="1"/>
</dbReference>
<evidence type="ECO:0000259" key="2">
    <source>
        <dbReference type="Pfam" id="PF19289"/>
    </source>
</evidence>
<dbReference type="Pfam" id="PF01523">
    <property type="entry name" value="PmbA_TldD_1st"/>
    <property type="match status" value="1"/>
</dbReference>
<dbReference type="Pfam" id="PF19290">
    <property type="entry name" value="PmbA_TldD_2nd"/>
    <property type="match status" value="1"/>
</dbReference>
<organism evidence="4">
    <name type="scientific">hydrothermal vent metagenome</name>
    <dbReference type="NCBI Taxonomy" id="652676"/>
    <lineage>
        <taxon>unclassified sequences</taxon>
        <taxon>metagenomes</taxon>
        <taxon>ecological metagenomes</taxon>
    </lineage>
</organism>
<accession>A0A3B1BB48</accession>
<dbReference type="AlphaFoldDB" id="A0A3B1BB48"/>